<dbReference type="PROSITE" id="PS50022">
    <property type="entry name" value="FA58C_3"/>
    <property type="match status" value="1"/>
</dbReference>
<dbReference type="Pfam" id="PF00754">
    <property type="entry name" value="F5_F8_type_C"/>
    <property type="match status" value="1"/>
</dbReference>
<dbReference type="AlphaFoldDB" id="A0A7S4P6Y6"/>
<organism evidence="4">
    <name type="scientific">Guillardia theta</name>
    <name type="common">Cryptophyte</name>
    <name type="synonym">Cryptomonas phi</name>
    <dbReference type="NCBI Taxonomy" id="55529"/>
    <lineage>
        <taxon>Eukaryota</taxon>
        <taxon>Cryptophyceae</taxon>
        <taxon>Pyrenomonadales</taxon>
        <taxon>Geminigeraceae</taxon>
        <taxon>Guillardia</taxon>
    </lineage>
</organism>
<dbReference type="EMBL" id="HBKN01038041">
    <property type="protein sequence ID" value="CAE2325265.1"/>
    <property type="molecule type" value="Transcribed_RNA"/>
</dbReference>
<accession>A0A7S4P6Y6</accession>
<gene>
    <name evidence="4" type="ORF">GTHE00462_LOCUS29818</name>
</gene>
<feature type="region of interest" description="Disordered" evidence="1">
    <location>
        <begin position="1"/>
        <end position="30"/>
    </location>
</feature>
<feature type="compositionally biased region" description="Basic and acidic residues" evidence="1">
    <location>
        <begin position="1"/>
        <end position="12"/>
    </location>
</feature>
<evidence type="ECO:0000256" key="2">
    <source>
        <dbReference type="SAM" id="Phobius"/>
    </source>
</evidence>
<evidence type="ECO:0000259" key="3">
    <source>
        <dbReference type="PROSITE" id="PS50022"/>
    </source>
</evidence>
<dbReference type="Gene3D" id="2.60.120.260">
    <property type="entry name" value="Galactose-binding domain-like"/>
    <property type="match status" value="1"/>
</dbReference>
<dbReference type="InterPro" id="IPR000421">
    <property type="entry name" value="FA58C"/>
</dbReference>
<keyword evidence="2" id="KW-0812">Transmembrane</keyword>
<dbReference type="SUPFAM" id="SSF49785">
    <property type="entry name" value="Galactose-binding domain-like"/>
    <property type="match status" value="1"/>
</dbReference>
<keyword evidence="2" id="KW-1133">Transmembrane helix</keyword>
<feature type="domain" description="F5/8 type C" evidence="3">
    <location>
        <begin position="73"/>
        <end position="252"/>
    </location>
</feature>
<reference evidence="4" key="1">
    <citation type="submission" date="2021-01" db="EMBL/GenBank/DDBJ databases">
        <authorList>
            <person name="Corre E."/>
            <person name="Pelletier E."/>
            <person name="Niang G."/>
            <person name="Scheremetjew M."/>
            <person name="Finn R."/>
            <person name="Kale V."/>
            <person name="Holt S."/>
            <person name="Cochrane G."/>
            <person name="Meng A."/>
            <person name="Brown T."/>
            <person name="Cohen L."/>
        </authorList>
    </citation>
    <scope>NUCLEOTIDE SEQUENCE</scope>
    <source>
        <strain evidence="4">CCMP 2712</strain>
    </source>
</reference>
<feature type="transmembrane region" description="Helical" evidence="2">
    <location>
        <begin position="35"/>
        <end position="55"/>
    </location>
</feature>
<name>A0A7S4P6Y6_GUITH</name>
<keyword evidence="2" id="KW-0472">Membrane</keyword>
<sequence length="264" mass="29218">MFTLRKRAEAELPKPVPSSSASETRSRSSKKGPGFFLYAVGALAIMICFETYWTMNAMGVSLIDYVGNSTVVEETINIDLMETALISEGKPATSDVDGNLGKAQVVTSESVADWLKDRWQAAKDMSGNPIEGEHWIEVDLQAPAIVTSVLIDWEAAFSDDYSVSGRLSREGKWEVLFDTQTSKFNSSTPASKHIHHTIEVQHQEEEGSATHLTAYGSDCYAPNKAVRYVRLLIRKPATSWGVSIWRLQIYGKQLAKCKTNTTAF</sequence>
<dbReference type="InterPro" id="IPR008979">
    <property type="entry name" value="Galactose-bd-like_sf"/>
</dbReference>
<evidence type="ECO:0000313" key="4">
    <source>
        <dbReference type="EMBL" id="CAE2325265.1"/>
    </source>
</evidence>
<evidence type="ECO:0000256" key="1">
    <source>
        <dbReference type="SAM" id="MobiDB-lite"/>
    </source>
</evidence>
<protein>
    <recommendedName>
        <fullName evidence="3">F5/8 type C domain-containing protein</fullName>
    </recommendedName>
</protein>
<proteinExistence type="predicted"/>